<reference evidence="12" key="2">
    <citation type="submission" date="2021-08" db="EMBL/GenBank/DDBJ databases">
        <authorList>
            <person name="Eriksson T."/>
        </authorList>
    </citation>
    <scope>NUCLEOTIDE SEQUENCE</scope>
    <source>
        <strain evidence="12">Stoneville</strain>
        <tissue evidence="12">Whole head</tissue>
    </source>
</reference>
<dbReference type="PANTHER" id="PTHR20842:SF0">
    <property type="entry name" value="ALPHA-ASPARTYL DIPEPTIDASE"/>
    <property type="match status" value="1"/>
</dbReference>
<evidence type="ECO:0000313" key="13">
    <source>
        <dbReference type="Proteomes" id="UP000719412"/>
    </source>
</evidence>
<dbReference type="NCBIfam" id="NF003642">
    <property type="entry name" value="PRK05282.1"/>
    <property type="match status" value="1"/>
</dbReference>
<keyword evidence="4" id="KW-0645">Protease</keyword>
<dbReference type="Pfam" id="PF03575">
    <property type="entry name" value="Peptidase_S51"/>
    <property type="match status" value="1"/>
</dbReference>
<dbReference type="InterPro" id="IPR029062">
    <property type="entry name" value="Class_I_gatase-like"/>
</dbReference>
<dbReference type="EMBL" id="JABDTM020025729">
    <property type="protein sequence ID" value="KAH0812888.1"/>
    <property type="molecule type" value="Genomic_DNA"/>
</dbReference>
<accession>A0A8J6LBA0</accession>
<reference evidence="12" key="1">
    <citation type="journal article" date="2020" name="J Insects Food Feed">
        <title>The yellow mealworm (Tenebrio molitor) genome: a resource for the emerging insects as food and feed industry.</title>
        <authorList>
            <person name="Eriksson T."/>
            <person name="Andere A."/>
            <person name="Kelstrup H."/>
            <person name="Emery V."/>
            <person name="Picard C."/>
        </authorList>
    </citation>
    <scope>NUCLEOTIDE SEQUENCE</scope>
    <source>
        <strain evidence="12">Stoneville</strain>
        <tissue evidence="12">Whole head</tissue>
    </source>
</reference>
<comment type="catalytic activity">
    <reaction evidence="8">
        <text>Dipeptidase E catalyzes the hydrolysis of dipeptides Asp-|-Xaa. It does not act on peptides with N-terminal Glu, Asn or Gln, nor does it cleave isoaspartyl peptides.</text>
        <dbReference type="EC" id="3.4.13.21"/>
    </reaction>
</comment>
<dbReference type="AlphaFoldDB" id="A0A8J6LBA0"/>
<comment type="function">
    <text evidence="9">Hydrolyzes dipeptides containing N-terminal aspartate residues.</text>
</comment>
<dbReference type="GO" id="GO:0016805">
    <property type="term" value="F:dipeptidase activity"/>
    <property type="evidence" value="ECO:0007669"/>
    <property type="project" value="UniProtKB-KW"/>
</dbReference>
<evidence type="ECO:0000256" key="3">
    <source>
        <dbReference type="ARBA" id="ARBA00022490"/>
    </source>
</evidence>
<comment type="subcellular location">
    <subcellularLocation>
        <location evidence="1">Cytoplasm</location>
    </subcellularLocation>
</comment>
<dbReference type="PANTHER" id="PTHR20842">
    <property type="entry name" value="PROTEASE S51 ALPHA-ASPARTYL DIPEPTIDASE"/>
    <property type="match status" value="1"/>
</dbReference>
<evidence type="ECO:0000256" key="7">
    <source>
        <dbReference type="ARBA" id="ARBA00022997"/>
    </source>
</evidence>
<evidence type="ECO:0000256" key="1">
    <source>
        <dbReference type="ARBA" id="ARBA00004496"/>
    </source>
</evidence>
<dbReference type="SUPFAM" id="SSF52317">
    <property type="entry name" value="Class I glutamine amidotransferase-like"/>
    <property type="match status" value="1"/>
</dbReference>
<keyword evidence="6" id="KW-0720">Serine protease</keyword>
<evidence type="ECO:0000256" key="5">
    <source>
        <dbReference type="ARBA" id="ARBA00022801"/>
    </source>
</evidence>
<evidence type="ECO:0000256" key="8">
    <source>
        <dbReference type="ARBA" id="ARBA00050239"/>
    </source>
</evidence>
<gene>
    <name evidence="12" type="ORF">GEV33_009901</name>
</gene>
<keyword evidence="13" id="KW-1185">Reference proteome</keyword>
<proteinExistence type="inferred from homology"/>
<evidence type="ECO:0000256" key="9">
    <source>
        <dbReference type="ARBA" id="ARBA00058347"/>
    </source>
</evidence>
<dbReference type="CDD" id="cd03146">
    <property type="entry name" value="GAT1_Peptidase_E"/>
    <property type="match status" value="1"/>
</dbReference>
<evidence type="ECO:0000256" key="2">
    <source>
        <dbReference type="ARBA" id="ARBA00006534"/>
    </source>
</evidence>
<evidence type="ECO:0000256" key="10">
    <source>
        <dbReference type="ARBA" id="ARBA00066675"/>
    </source>
</evidence>
<dbReference type="Proteomes" id="UP000719412">
    <property type="component" value="Unassembled WGS sequence"/>
</dbReference>
<keyword evidence="5" id="KW-0378">Hydrolase</keyword>
<dbReference type="GO" id="GO:0008236">
    <property type="term" value="F:serine-type peptidase activity"/>
    <property type="evidence" value="ECO:0007669"/>
    <property type="project" value="UniProtKB-KW"/>
</dbReference>
<comment type="caution">
    <text evidence="12">The sequence shown here is derived from an EMBL/GenBank/DDBJ whole genome shotgun (WGS) entry which is preliminary data.</text>
</comment>
<dbReference type="Gene3D" id="3.40.50.880">
    <property type="match status" value="1"/>
</dbReference>
<dbReference type="EC" id="3.4.13.21" evidence="10"/>
<sequence>MSRPRLLLLSSSVVHGYGFLEYAAADINTFLNKNRVSTVLFIPYAAVDHDAYLAKVSPTFSKWGYQVEGIHKDDPIEAVKRAETIFIGGGNTFLLLKTLHDLNLIRVIRQRVLDDGVPYIGSSAGTNVSAPAIHNTNDMPIVFPSSFEALNLIPFNINPHYVDSDPNSTHKGETREERILQYHSLPSRYPVYNVLALREGSTLYVDGQNAILKGINKARLFLRGKAPQEIDVGTDLSQLFAYTLKSELQSMQL</sequence>
<keyword evidence="3" id="KW-0963">Cytoplasm</keyword>
<name>A0A8J6LBA0_TENMO</name>
<keyword evidence="7" id="KW-0224">Dipeptidase</keyword>
<evidence type="ECO:0000256" key="11">
    <source>
        <dbReference type="ARBA" id="ARBA00075877"/>
    </source>
</evidence>
<evidence type="ECO:0000313" key="12">
    <source>
        <dbReference type="EMBL" id="KAH0812888.1"/>
    </source>
</evidence>
<dbReference type="GO" id="GO:0005737">
    <property type="term" value="C:cytoplasm"/>
    <property type="evidence" value="ECO:0007669"/>
    <property type="project" value="UniProtKB-SubCell"/>
</dbReference>
<dbReference type="FunFam" id="3.40.50.880:FF:000007">
    <property type="entry name" value="Peptidase E"/>
    <property type="match status" value="1"/>
</dbReference>
<comment type="similarity">
    <text evidence="2">Belongs to the peptidase S51 family.</text>
</comment>
<dbReference type="GO" id="GO:0006508">
    <property type="term" value="P:proteolysis"/>
    <property type="evidence" value="ECO:0007669"/>
    <property type="project" value="UniProtKB-KW"/>
</dbReference>
<protein>
    <recommendedName>
        <fullName evidence="10">dipeptidase E</fullName>
        <ecNumber evidence="10">3.4.13.21</ecNumber>
    </recommendedName>
    <alternativeName>
        <fullName evidence="11">Asp-specific dipeptidase</fullName>
    </alternativeName>
</protein>
<dbReference type="InterPro" id="IPR005320">
    <property type="entry name" value="Peptidase_S51"/>
</dbReference>
<organism evidence="12 13">
    <name type="scientific">Tenebrio molitor</name>
    <name type="common">Yellow mealworm beetle</name>
    <dbReference type="NCBI Taxonomy" id="7067"/>
    <lineage>
        <taxon>Eukaryota</taxon>
        <taxon>Metazoa</taxon>
        <taxon>Ecdysozoa</taxon>
        <taxon>Arthropoda</taxon>
        <taxon>Hexapoda</taxon>
        <taxon>Insecta</taxon>
        <taxon>Pterygota</taxon>
        <taxon>Neoptera</taxon>
        <taxon>Endopterygota</taxon>
        <taxon>Coleoptera</taxon>
        <taxon>Polyphaga</taxon>
        <taxon>Cucujiformia</taxon>
        <taxon>Tenebrionidae</taxon>
        <taxon>Tenebrio</taxon>
    </lineage>
</organism>
<evidence type="ECO:0000256" key="6">
    <source>
        <dbReference type="ARBA" id="ARBA00022825"/>
    </source>
</evidence>
<evidence type="ECO:0000256" key="4">
    <source>
        <dbReference type="ARBA" id="ARBA00022670"/>
    </source>
</evidence>